<keyword evidence="2" id="KW-1185">Reference proteome</keyword>
<proteinExistence type="predicted"/>
<keyword evidence="1" id="KW-0326">Glycosidase</keyword>
<dbReference type="STRING" id="81479.RA876_09915"/>
<keyword evidence="1" id="KW-0378">Hydrolase</keyword>
<dbReference type="GO" id="GO:0016798">
    <property type="term" value="F:hydrolase activity, acting on glycosyl bonds"/>
    <property type="evidence" value="ECO:0007669"/>
    <property type="project" value="UniProtKB-KW"/>
</dbReference>
<dbReference type="Gene3D" id="1.10.530.10">
    <property type="match status" value="1"/>
</dbReference>
<dbReference type="AlphaFoldDB" id="A0A1Q8YCF7"/>
<dbReference type="InterPro" id="IPR023346">
    <property type="entry name" value="Lysozyme-like_dom_sf"/>
</dbReference>
<accession>A0A1Q8YCF7</accession>
<comment type="caution">
    <text evidence="1">The sequence shown here is derived from an EMBL/GenBank/DDBJ whole genome shotgun (WGS) entry which is preliminary data.</text>
</comment>
<gene>
    <name evidence="1" type="ORF">BLL52_3177</name>
</gene>
<dbReference type="SUPFAM" id="SSF53955">
    <property type="entry name" value="Lysozyme-like"/>
    <property type="match status" value="1"/>
</dbReference>
<organism evidence="1 2">
    <name type="scientific">Rhodoferax antarcticus ANT.BR</name>
    <dbReference type="NCBI Taxonomy" id="1111071"/>
    <lineage>
        <taxon>Bacteria</taxon>
        <taxon>Pseudomonadati</taxon>
        <taxon>Pseudomonadota</taxon>
        <taxon>Betaproteobacteria</taxon>
        <taxon>Burkholderiales</taxon>
        <taxon>Comamonadaceae</taxon>
        <taxon>Rhodoferax</taxon>
    </lineage>
</organism>
<evidence type="ECO:0000313" key="1">
    <source>
        <dbReference type="EMBL" id="OLP05510.1"/>
    </source>
</evidence>
<dbReference type="EC" id="3.2.1.-" evidence="1"/>
<name>A0A1Q8YCF7_9BURK</name>
<protein>
    <submittedName>
        <fullName evidence="1">Glycoside hydrolase, family 19</fullName>
        <ecNumber evidence="1">3.2.1.-</ecNumber>
    </submittedName>
</protein>
<reference evidence="1 2" key="1">
    <citation type="submission" date="2017-01" db="EMBL/GenBank/DDBJ databases">
        <title>Genome sequence of Rhodoferax antarcticus ANT.BR, a psychrophilic purple nonsulfur bacterium from an Antarctic microbial mat.</title>
        <authorList>
            <person name="Baker J."/>
            <person name="Riester C."/>
            <person name="Skinner B."/>
            <person name="Newell A."/>
            <person name="Swingley W."/>
            <person name="Madigan M."/>
            <person name="Jung D."/>
            <person name="Asao M."/>
            <person name="Chen M."/>
            <person name="Loughlin P."/>
            <person name="Pan H."/>
            <person name="Lin S."/>
            <person name="Li N."/>
            <person name="Shaw J."/>
            <person name="Prado M."/>
            <person name="Sherman C."/>
            <person name="Li X."/>
            <person name="Tang J."/>
            <person name="Blankenship R."/>
            <person name="Zhao T."/>
            <person name="Touchman J."/>
            <person name="Sattley M."/>
        </authorList>
    </citation>
    <scope>NUCLEOTIDE SEQUENCE [LARGE SCALE GENOMIC DNA]</scope>
    <source>
        <strain evidence="1 2">ANT.BR</strain>
    </source>
</reference>
<dbReference type="EMBL" id="MSYM01000016">
    <property type="protein sequence ID" value="OLP05510.1"/>
    <property type="molecule type" value="Genomic_DNA"/>
</dbReference>
<dbReference type="Proteomes" id="UP000185911">
    <property type="component" value="Unassembled WGS sequence"/>
</dbReference>
<dbReference type="RefSeq" id="WP_075587377.1">
    <property type="nucleotide sequence ID" value="NZ_MSYM01000016.1"/>
</dbReference>
<evidence type="ECO:0000313" key="2">
    <source>
        <dbReference type="Proteomes" id="UP000185911"/>
    </source>
</evidence>
<sequence length="91" mass="10301">MCPQYEIDTPQEFAHFLAQACHETDHFATLREYASGRGYEGRVNLGNTQPGDGVRFKGRGIFQTTGRANYMQLGPKKGRHDLFVNNPELLE</sequence>